<evidence type="ECO:0000256" key="12">
    <source>
        <dbReference type="ARBA" id="ARBA00022989"/>
    </source>
</evidence>
<evidence type="ECO:0000256" key="2">
    <source>
        <dbReference type="ARBA" id="ARBA00004167"/>
    </source>
</evidence>
<dbReference type="InterPro" id="IPR044066">
    <property type="entry name" value="TRIAD_supradom"/>
</dbReference>
<dbReference type="GO" id="GO:0016567">
    <property type="term" value="P:protein ubiquitination"/>
    <property type="evidence" value="ECO:0007669"/>
    <property type="project" value="InterPro"/>
</dbReference>
<comment type="catalytic activity">
    <reaction evidence="1">
        <text>[E2 ubiquitin-conjugating enzyme]-S-ubiquitinyl-L-cysteine + [acceptor protein]-L-lysine = [E2 ubiquitin-conjugating enzyme]-L-cysteine + [acceptor protein]-N(6)-ubiquitinyl-L-lysine.</text>
        <dbReference type="EC" id="2.3.2.31"/>
    </reaction>
</comment>
<accession>S7S0P0</accession>
<feature type="domain" description="RING-type" evidence="18">
    <location>
        <begin position="204"/>
        <end position="455"/>
    </location>
</feature>
<proteinExistence type="inferred from homology"/>
<evidence type="ECO:0000256" key="11">
    <source>
        <dbReference type="ARBA" id="ARBA00022833"/>
    </source>
</evidence>
<dbReference type="Pfam" id="PF01485">
    <property type="entry name" value="IBR"/>
    <property type="match status" value="1"/>
</dbReference>
<dbReference type="InterPro" id="IPR006575">
    <property type="entry name" value="RWD_dom"/>
</dbReference>
<dbReference type="InterPro" id="IPR017907">
    <property type="entry name" value="Znf_RING_CS"/>
</dbReference>
<evidence type="ECO:0000256" key="3">
    <source>
        <dbReference type="ARBA" id="ARBA00004906"/>
    </source>
</evidence>
<evidence type="ECO:0000256" key="13">
    <source>
        <dbReference type="ARBA" id="ARBA00023136"/>
    </source>
</evidence>
<dbReference type="PROSITE" id="PS51873">
    <property type="entry name" value="TRIAD"/>
    <property type="match status" value="1"/>
</dbReference>
<comment type="subcellular location">
    <subcellularLocation>
        <location evidence="2">Membrane</location>
        <topology evidence="2">Single-pass membrane protein</topology>
    </subcellularLocation>
</comment>
<reference evidence="19 20" key="1">
    <citation type="journal article" date="2012" name="Science">
        <title>The Paleozoic origin of enzymatic lignin decomposition reconstructed from 31 fungal genomes.</title>
        <authorList>
            <person name="Floudas D."/>
            <person name="Binder M."/>
            <person name="Riley R."/>
            <person name="Barry K."/>
            <person name="Blanchette R.A."/>
            <person name="Henrissat B."/>
            <person name="Martinez A.T."/>
            <person name="Otillar R."/>
            <person name="Spatafora J.W."/>
            <person name="Yadav J.S."/>
            <person name="Aerts A."/>
            <person name="Benoit I."/>
            <person name="Boyd A."/>
            <person name="Carlson A."/>
            <person name="Copeland A."/>
            <person name="Coutinho P.M."/>
            <person name="de Vries R.P."/>
            <person name="Ferreira P."/>
            <person name="Findley K."/>
            <person name="Foster B."/>
            <person name="Gaskell J."/>
            <person name="Glotzer D."/>
            <person name="Gorecki P."/>
            <person name="Heitman J."/>
            <person name="Hesse C."/>
            <person name="Hori C."/>
            <person name="Igarashi K."/>
            <person name="Jurgens J.A."/>
            <person name="Kallen N."/>
            <person name="Kersten P."/>
            <person name="Kohler A."/>
            <person name="Kuees U."/>
            <person name="Kumar T.K.A."/>
            <person name="Kuo A."/>
            <person name="LaButti K."/>
            <person name="Larrondo L.F."/>
            <person name="Lindquist E."/>
            <person name="Ling A."/>
            <person name="Lombard V."/>
            <person name="Lucas S."/>
            <person name="Lundell T."/>
            <person name="Martin R."/>
            <person name="McLaughlin D.J."/>
            <person name="Morgenstern I."/>
            <person name="Morin E."/>
            <person name="Murat C."/>
            <person name="Nagy L.G."/>
            <person name="Nolan M."/>
            <person name="Ohm R.A."/>
            <person name="Patyshakuliyeva A."/>
            <person name="Rokas A."/>
            <person name="Ruiz-Duenas F.J."/>
            <person name="Sabat G."/>
            <person name="Salamov A."/>
            <person name="Samejima M."/>
            <person name="Schmutz J."/>
            <person name="Slot J.C."/>
            <person name="St John F."/>
            <person name="Stenlid J."/>
            <person name="Sun H."/>
            <person name="Sun S."/>
            <person name="Syed K."/>
            <person name="Tsang A."/>
            <person name="Wiebenga A."/>
            <person name="Young D."/>
            <person name="Pisabarro A."/>
            <person name="Eastwood D.C."/>
            <person name="Martin F."/>
            <person name="Cullen D."/>
            <person name="Grigoriev I.V."/>
            <person name="Hibbett D.S."/>
        </authorList>
    </citation>
    <scope>NUCLEOTIDE SEQUENCE [LARGE SCALE GENOMIC DNA]</scope>
    <source>
        <strain evidence="19 20">ATCC 11539</strain>
    </source>
</reference>
<evidence type="ECO:0000259" key="17">
    <source>
        <dbReference type="PROSITE" id="PS50908"/>
    </source>
</evidence>
<keyword evidence="20" id="KW-1185">Reference proteome</keyword>
<organism evidence="19 20">
    <name type="scientific">Gloeophyllum trabeum (strain ATCC 11539 / FP-39264 / Madison 617)</name>
    <name type="common">Brown rot fungus</name>
    <dbReference type="NCBI Taxonomy" id="670483"/>
    <lineage>
        <taxon>Eukaryota</taxon>
        <taxon>Fungi</taxon>
        <taxon>Dikarya</taxon>
        <taxon>Basidiomycota</taxon>
        <taxon>Agaricomycotina</taxon>
        <taxon>Agaricomycetes</taxon>
        <taxon>Gloeophyllales</taxon>
        <taxon>Gloeophyllaceae</taxon>
        <taxon>Gloeophyllum</taxon>
    </lineage>
</organism>
<dbReference type="Gene3D" id="3.30.40.10">
    <property type="entry name" value="Zinc/RING finger domain, C3HC4 (zinc finger)"/>
    <property type="match status" value="1"/>
</dbReference>
<dbReference type="PROSITE" id="PS50089">
    <property type="entry name" value="ZF_RING_2"/>
    <property type="match status" value="1"/>
</dbReference>
<dbReference type="PROSITE" id="PS00518">
    <property type="entry name" value="ZF_RING_1"/>
    <property type="match status" value="1"/>
</dbReference>
<keyword evidence="8" id="KW-0677">Repeat</keyword>
<keyword evidence="6" id="KW-0812">Transmembrane</keyword>
<dbReference type="EC" id="2.3.2.31" evidence="4"/>
<evidence type="ECO:0000259" key="16">
    <source>
        <dbReference type="PROSITE" id="PS50089"/>
    </source>
</evidence>
<keyword evidence="5" id="KW-0808">Transferase</keyword>
<dbReference type="SUPFAM" id="SSF54495">
    <property type="entry name" value="UBC-like"/>
    <property type="match status" value="1"/>
</dbReference>
<name>S7S0P0_GLOTA</name>
<dbReference type="OrthoDB" id="1431934at2759"/>
<sequence>MSAAQAELSQEDIEVCRSMQQEEWEVLQSIYPECSSDDISRGGIKLEIPVELGDSRDAEIVDDGSLAVPGELPEDAPSRPNVHEQHLGPMFISLSTLPPLLLDIVVPPSYPLQSPPLLLNIHATHSWLSRPVASLLRQQLIDMWAQGDGVLYAWVEWIRSGDFLESVGLNDNGVIRLPHPSPARLSSLLTSHETLSAQAQFSYTSHPCAICMTSLKGYKCIRLICSHVFCRPCLHEYWGMAIREGSISSVRCPDPECVKEGVEATEEEVRRVVSEEDVRRWKRLREKRDIDRDPTIIHCPLDFCQTPVPKPRNVTDDESSGWDRLRTCHECGYSFCAYCRRTWHGPHTSCPIPFTASFILTYLAHGPGSPERLAIESRYGRANVTRLVAQYEEDKANREWLEKETTTCPNCEIKVQKSMGCNHMTCARCKTHFCYRCGTKLNASHPYAHFSTPGLLCYSKLFDHESIADQDEWQPIEGFEDL</sequence>
<dbReference type="GO" id="GO:0031090">
    <property type="term" value="C:organelle membrane"/>
    <property type="evidence" value="ECO:0007669"/>
    <property type="project" value="UniProtKB-ARBA"/>
</dbReference>
<keyword evidence="13" id="KW-0472">Membrane</keyword>
<dbReference type="HOGENOM" id="CLU_021364_2_2_1"/>
<dbReference type="OMA" id="PRSWCQG"/>
<dbReference type="GeneID" id="19306932"/>
<evidence type="ECO:0000256" key="6">
    <source>
        <dbReference type="ARBA" id="ARBA00022692"/>
    </source>
</evidence>
<evidence type="ECO:0000256" key="5">
    <source>
        <dbReference type="ARBA" id="ARBA00022679"/>
    </source>
</evidence>
<dbReference type="GO" id="GO:0008270">
    <property type="term" value="F:zinc ion binding"/>
    <property type="evidence" value="ECO:0007669"/>
    <property type="project" value="UniProtKB-KW"/>
</dbReference>
<dbReference type="InterPro" id="IPR002867">
    <property type="entry name" value="IBR_dom"/>
</dbReference>
<evidence type="ECO:0000313" key="19">
    <source>
        <dbReference type="EMBL" id="EPQ60930.1"/>
    </source>
</evidence>
<dbReference type="Proteomes" id="UP000030669">
    <property type="component" value="Unassembled WGS sequence"/>
</dbReference>
<evidence type="ECO:0000256" key="10">
    <source>
        <dbReference type="ARBA" id="ARBA00022786"/>
    </source>
</evidence>
<keyword evidence="10" id="KW-0833">Ubl conjugation pathway</keyword>
<dbReference type="GO" id="GO:0005737">
    <property type="term" value="C:cytoplasm"/>
    <property type="evidence" value="ECO:0007669"/>
    <property type="project" value="UniProtKB-ARBA"/>
</dbReference>
<dbReference type="CDD" id="cd23134">
    <property type="entry name" value="RING-HC_ITT1-like"/>
    <property type="match status" value="1"/>
</dbReference>
<dbReference type="PROSITE" id="PS50908">
    <property type="entry name" value="RWD"/>
    <property type="match status" value="1"/>
</dbReference>
<keyword evidence="12" id="KW-1133">Transmembrane helix</keyword>
<keyword evidence="7" id="KW-0479">Metal-binding</keyword>
<protein>
    <recommendedName>
        <fullName evidence="4">RBR-type E3 ubiquitin transferase</fullName>
        <ecNumber evidence="4">2.3.2.31</ecNumber>
    </recommendedName>
</protein>
<dbReference type="CDD" id="cd20354">
    <property type="entry name" value="Rcat_RBR_RNF14"/>
    <property type="match status" value="1"/>
</dbReference>
<dbReference type="eggNOG" id="KOG1814">
    <property type="taxonomic scope" value="Eukaryota"/>
</dbReference>
<dbReference type="InterPro" id="IPR031127">
    <property type="entry name" value="E3_UB_ligase_RBR"/>
</dbReference>
<dbReference type="CDD" id="cd23820">
    <property type="entry name" value="RWD_RNF14"/>
    <property type="match status" value="1"/>
</dbReference>
<evidence type="ECO:0000256" key="9">
    <source>
        <dbReference type="ARBA" id="ARBA00022771"/>
    </source>
</evidence>
<dbReference type="Gene3D" id="3.10.110.10">
    <property type="entry name" value="Ubiquitin Conjugating Enzyme"/>
    <property type="match status" value="1"/>
</dbReference>
<dbReference type="FunFam" id="3.30.40.10:FF:000051">
    <property type="entry name" value="RBR-type E3 ubiquitin transferase"/>
    <property type="match status" value="1"/>
</dbReference>
<evidence type="ECO:0000256" key="1">
    <source>
        <dbReference type="ARBA" id="ARBA00001798"/>
    </source>
</evidence>
<comment type="similarity">
    <text evidence="14">Belongs to the RBR family. RNF14 subfamily.</text>
</comment>
<dbReference type="InterPro" id="IPR016135">
    <property type="entry name" value="UBQ-conjugating_enzyme/RWD"/>
</dbReference>
<dbReference type="CDD" id="cd20341">
    <property type="entry name" value="BRcat_RBR_RNF14"/>
    <property type="match status" value="1"/>
</dbReference>
<dbReference type="KEGG" id="gtr:GLOTRDRAFT_53527"/>
<dbReference type="EMBL" id="KB469296">
    <property type="protein sequence ID" value="EPQ60930.1"/>
    <property type="molecule type" value="Genomic_DNA"/>
</dbReference>
<evidence type="ECO:0000256" key="15">
    <source>
        <dbReference type="PROSITE-ProRule" id="PRU00175"/>
    </source>
</evidence>
<evidence type="ECO:0000313" key="20">
    <source>
        <dbReference type="Proteomes" id="UP000030669"/>
    </source>
</evidence>
<dbReference type="STRING" id="670483.S7S0P0"/>
<dbReference type="Gene3D" id="1.20.120.1750">
    <property type="match status" value="1"/>
</dbReference>
<evidence type="ECO:0000256" key="7">
    <source>
        <dbReference type="ARBA" id="ARBA00022723"/>
    </source>
</evidence>
<dbReference type="AlphaFoldDB" id="S7S0P0"/>
<dbReference type="GO" id="GO:0061630">
    <property type="term" value="F:ubiquitin protein ligase activity"/>
    <property type="evidence" value="ECO:0007669"/>
    <property type="project" value="UniProtKB-EC"/>
</dbReference>
<dbReference type="Pfam" id="PF22191">
    <property type="entry name" value="IBR_1"/>
    <property type="match status" value="1"/>
</dbReference>
<dbReference type="PANTHER" id="PTHR11685">
    <property type="entry name" value="RBR FAMILY RING FINGER AND IBR DOMAIN-CONTAINING"/>
    <property type="match status" value="1"/>
</dbReference>
<evidence type="ECO:0000256" key="4">
    <source>
        <dbReference type="ARBA" id="ARBA00012251"/>
    </source>
</evidence>
<evidence type="ECO:0000256" key="8">
    <source>
        <dbReference type="ARBA" id="ARBA00022737"/>
    </source>
</evidence>
<dbReference type="Pfam" id="PF05773">
    <property type="entry name" value="RWD"/>
    <property type="match status" value="1"/>
</dbReference>
<comment type="pathway">
    <text evidence="3">Protein modification; protein ubiquitination.</text>
</comment>
<keyword evidence="9 15" id="KW-0863">Zinc-finger</keyword>
<dbReference type="InterPro" id="IPR047548">
    <property type="entry name" value="Rcat_RBR_RNF14"/>
</dbReference>
<gene>
    <name evidence="19" type="ORF">GLOTRDRAFT_53527</name>
</gene>
<dbReference type="SUPFAM" id="SSF57850">
    <property type="entry name" value="RING/U-box"/>
    <property type="match status" value="3"/>
</dbReference>
<dbReference type="InterPro" id="IPR013083">
    <property type="entry name" value="Znf_RING/FYVE/PHD"/>
</dbReference>
<dbReference type="RefSeq" id="XP_007860400.1">
    <property type="nucleotide sequence ID" value="XM_007862209.1"/>
</dbReference>
<evidence type="ECO:0000256" key="14">
    <source>
        <dbReference type="ARBA" id="ARBA00044508"/>
    </source>
</evidence>
<dbReference type="InterPro" id="IPR001841">
    <property type="entry name" value="Znf_RING"/>
</dbReference>
<evidence type="ECO:0000259" key="18">
    <source>
        <dbReference type="PROSITE" id="PS51873"/>
    </source>
</evidence>
<feature type="domain" description="RWD" evidence="17">
    <location>
        <begin position="22"/>
        <end position="167"/>
    </location>
</feature>
<keyword evidence="11" id="KW-0862">Zinc</keyword>
<dbReference type="SMART" id="SM00647">
    <property type="entry name" value="IBR"/>
    <property type="match status" value="2"/>
</dbReference>
<feature type="domain" description="RING-type" evidence="16">
    <location>
        <begin position="208"/>
        <end position="253"/>
    </location>
</feature>